<keyword evidence="4" id="KW-1185">Reference proteome</keyword>
<dbReference type="SFLD" id="SFLDG01129">
    <property type="entry name" value="C1.5:_HAD__Beta-PGM__Phosphata"/>
    <property type="match status" value="1"/>
</dbReference>
<dbReference type="NCBIfam" id="TIGR01428">
    <property type="entry name" value="HAD_type_II"/>
    <property type="match status" value="1"/>
</dbReference>
<dbReference type="PANTHER" id="PTHR43316:SF3">
    <property type="entry name" value="HALOACID DEHALOGENASE, TYPE II (AFU_ORTHOLOGUE AFUA_2G07750)-RELATED"/>
    <property type="match status" value="1"/>
</dbReference>
<dbReference type="InterPro" id="IPR023214">
    <property type="entry name" value="HAD_sf"/>
</dbReference>
<name>A0ABV8H6J3_9FLAO</name>
<protein>
    <submittedName>
        <fullName evidence="3">Haloacid dehalogenase type II</fullName>
    </submittedName>
</protein>
<dbReference type="Pfam" id="PF00702">
    <property type="entry name" value="Hydrolase"/>
    <property type="match status" value="1"/>
</dbReference>
<organism evidence="3 4">
    <name type="scientific">Zunongwangia endophytica</name>
    <dbReference type="NCBI Taxonomy" id="1808945"/>
    <lineage>
        <taxon>Bacteria</taxon>
        <taxon>Pseudomonadati</taxon>
        <taxon>Bacteroidota</taxon>
        <taxon>Flavobacteriia</taxon>
        <taxon>Flavobacteriales</taxon>
        <taxon>Flavobacteriaceae</taxon>
        <taxon>Zunongwangia</taxon>
    </lineage>
</organism>
<reference evidence="4" key="1">
    <citation type="journal article" date="2019" name="Int. J. Syst. Evol. Microbiol.">
        <title>The Global Catalogue of Microorganisms (GCM) 10K type strain sequencing project: providing services to taxonomists for standard genome sequencing and annotation.</title>
        <authorList>
            <consortium name="The Broad Institute Genomics Platform"/>
            <consortium name="The Broad Institute Genome Sequencing Center for Infectious Disease"/>
            <person name="Wu L."/>
            <person name="Ma J."/>
        </authorList>
    </citation>
    <scope>NUCLEOTIDE SEQUENCE [LARGE SCALE GENOMIC DNA]</scope>
    <source>
        <strain evidence="4">CECT 9128</strain>
    </source>
</reference>
<keyword evidence="2" id="KW-0378">Hydrolase</keyword>
<comment type="similarity">
    <text evidence="1">Belongs to the HAD-like hydrolase superfamily. S-2-haloalkanoic acid dehalogenase family.</text>
</comment>
<dbReference type="NCBIfam" id="TIGR01493">
    <property type="entry name" value="HAD-SF-IA-v2"/>
    <property type="match status" value="1"/>
</dbReference>
<evidence type="ECO:0000256" key="1">
    <source>
        <dbReference type="ARBA" id="ARBA00008106"/>
    </source>
</evidence>
<comment type="caution">
    <text evidence="3">The sequence shown here is derived from an EMBL/GenBank/DDBJ whole genome shotgun (WGS) entry which is preliminary data.</text>
</comment>
<dbReference type="SFLD" id="SFLDS00003">
    <property type="entry name" value="Haloacid_Dehalogenase"/>
    <property type="match status" value="1"/>
</dbReference>
<dbReference type="InterPro" id="IPR006439">
    <property type="entry name" value="HAD-SF_hydro_IA"/>
</dbReference>
<dbReference type="EMBL" id="JBHSAS010000006">
    <property type="protein sequence ID" value="MFC4026379.1"/>
    <property type="molecule type" value="Genomic_DNA"/>
</dbReference>
<dbReference type="InterPro" id="IPR006328">
    <property type="entry name" value="2-HAD"/>
</dbReference>
<dbReference type="PANTHER" id="PTHR43316">
    <property type="entry name" value="HYDROLASE, HALOACID DELAHOGENASE-RELATED"/>
    <property type="match status" value="1"/>
</dbReference>
<gene>
    <name evidence="3" type="ORF">ACFOS1_03105</name>
</gene>
<evidence type="ECO:0000256" key="2">
    <source>
        <dbReference type="ARBA" id="ARBA00022801"/>
    </source>
</evidence>
<sequence>MKIKALIFDVNETLLNMQKLSDAVNEVLDNKLAFQVWFGKLLHYSLVENDTDSHNDFSEIGKAVFKMTADFFGKKLTEDQINSTLSLVKKLPTYEDVSIGLQKLKDQDLKLIALTNGNRETLDAQLSFAEIDTYFDAVYSVDEVGKFKPNKIAYQKVVDNLDLLAEETLMVAAHGWDISGAKNAGLKTAFIEREGKSEYPLAQPADLSAKNINELVEKL</sequence>
<dbReference type="SUPFAM" id="SSF56784">
    <property type="entry name" value="HAD-like"/>
    <property type="match status" value="1"/>
</dbReference>
<proteinExistence type="inferred from homology"/>
<accession>A0ABV8H6J3</accession>
<evidence type="ECO:0000313" key="3">
    <source>
        <dbReference type="EMBL" id="MFC4026379.1"/>
    </source>
</evidence>
<dbReference type="CDD" id="cd02588">
    <property type="entry name" value="HAD_L2-DEX"/>
    <property type="match status" value="1"/>
</dbReference>
<dbReference type="InterPro" id="IPR036412">
    <property type="entry name" value="HAD-like_sf"/>
</dbReference>
<dbReference type="InterPro" id="IPR051540">
    <property type="entry name" value="S-2-haloacid_dehalogenase"/>
</dbReference>
<dbReference type="Proteomes" id="UP001595793">
    <property type="component" value="Unassembled WGS sequence"/>
</dbReference>
<dbReference type="Gene3D" id="3.40.50.1000">
    <property type="entry name" value="HAD superfamily/HAD-like"/>
    <property type="match status" value="1"/>
</dbReference>
<dbReference type="RefSeq" id="WP_290236263.1">
    <property type="nucleotide sequence ID" value="NZ_JAUFPZ010000002.1"/>
</dbReference>
<dbReference type="Gene3D" id="1.10.150.240">
    <property type="entry name" value="Putative phosphatase, domain 2"/>
    <property type="match status" value="1"/>
</dbReference>
<dbReference type="InterPro" id="IPR023198">
    <property type="entry name" value="PGP-like_dom2"/>
</dbReference>
<evidence type="ECO:0000313" key="4">
    <source>
        <dbReference type="Proteomes" id="UP001595793"/>
    </source>
</evidence>